<evidence type="ECO:0000256" key="5">
    <source>
        <dbReference type="ARBA" id="ARBA00022748"/>
    </source>
</evidence>
<dbReference type="AlphaFoldDB" id="A0ABD3GJ48"/>
<keyword evidence="2" id="KW-0349">Heme</keyword>
<keyword evidence="12" id="KW-1185">Reference proteome</keyword>
<sequence>MRPSHGQRLLRQILGSGIGIWPQNCPVRVLEKSVPSRWPYAELQRSEFWTRNYCFSSVGKEGRIALDPRVVGSTLKSTLQVQSSAQTCIRHQQVRGLASGFRYSDGSRVDIGARARQQQARRLWTIALSGTVVAGFIIIVLNTFQENMMFYITPSEALEKYYLDPAKNKFRLGGLVLEGSVHHFKSSADMEFIVTDLANEVLVRYRGALPDLFREGHSVVAEGFLRPIDNYPGRPDTQNELNEELVERAKKAGCYFAAVDVLAKHDEKYMPKEVAAAIEKNKAAQEASAQPALLSTAAETVTAGLAKDTNPPPAAPKKKGVAQTPSKAQQYEIRV</sequence>
<evidence type="ECO:0000256" key="8">
    <source>
        <dbReference type="ARBA" id="ARBA00023136"/>
    </source>
</evidence>
<dbReference type="PANTHER" id="PTHR34128">
    <property type="entry name" value="CYTOCHROME C-TYPE BIOGENESIS PROTEIN CCME HOMOLOG, MITOCHONDRIAL"/>
    <property type="match status" value="1"/>
</dbReference>
<dbReference type="EMBL" id="JBJQOH010000007">
    <property type="protein sequence ID" value="KAL3679218.1"/>
    <property type="molecule type" value="Genomic_DNA"/>
</dbReference>
<evidence type="ECO:0008006" key="13">
    <source>
        <dbReference type="Google" id="ProtNLM"/>
    </source>
</evidence>
<dbReference type="GO" id="GO:0016020">
    <property type="term" value="C:membrane"/>
    <property type="evidence" value="ECO:0007669"/>
    <property type="project" value="UniProtKB-SubCell"/>
</dbReference>
<evidence type="ECO:0000256" key="7">
    <source>
        <dbReference type="ARBA" id="ARBA00023004"/>
    </source>
</evidence>
<dbReference type="GO" id="GO:0017004">
    <property type="term" value="P:cytochrome complex assembly"/>
    <property type="evidence" value="ECO:0007669"/>
    <property type="project" value="UniProtKB-KW"/>
</dbReference>
<feature type="transmembrane region" description="Helical" evidence="10">
    <location>
        <begin position="123"/>
        <end position="144"/>
    </location>
</feature>
<dbReference type="Proteomes" id="UP001633002">
    <property type="component" value="Unassembled WGS sequence"/>
</dbReference>
<evidence type="ECO:0000256" key="1">
    <source>
        <dbReference type="ARBA" id="ARBA00004370"/>
    </source>
</evidence>
<evidence type="ECO:0000256" key="6">
    <source>
        <dbReference type="ARBA" id="ARBA00022989"/>
    </source>
</evidence>
<proteinExistence type="inferred from homology"/>
<dbReference type="InterPro" id="IPR012340">
    <property type="entry name" value="NA-bd_OB-fold"/>
</dbReference>
<dbReference type="SUPFAM" id="SSF82093">
    <property type="entry name" value="Heme chaperone CcmE"/>
    <property type="match status" value="1"/>
</dbReference>
<evidence type="ECO:0000256" key="9">
    <source>
        <dbReference type="SAM" id="MobiDB-lite"/>
    </source>
</evidence>
<reference evidence="11 12" key="1">
    <citation type="submission" date="2024-09" db="EMBL/GenBank/DDBJ databases">
        <title>Chromosome-scale assembly of Riccia sorocarpa.</title>
        <authorList>
            <person name="Paukszto L."/>
        </authorList>
    </citation>
    <scope>NUCLEOTIDE SEQUENCE [LARGE SCALE GENOMIC DNA]</scope>
    <source>
        <strain evidence="11">LP-2024</strain>
        <tissue evidence="11">Aerial parts of the thallus</tissue>
    </source>
</reference>
<dbReference type="InterPro" id="IPR036127">
    <property type="entry name" value="CcmE-like_sf"/>
</dbReference>
<evidence type="ECO:0000313" key="11">
    <source>
        <dbReference type="EMBL" id="KAL3679218.1"/>
    </source>
</evidence>
<dbReference type="PANTHER" id="PTHR34128:SF2">
    <property type="entry name" value="CYTOCHROME C-TYPE BIOGENESIS PROTEIN CCME HOMOLOG, MITOCHONDRIAL"/>
    <property type="match status" value="1"/>
</dbReference>
<organism evidence="11 12">
    <name type="scientific">Riccia sorocarpa</name>
    <dbReference type="NCBI Taxonomy" id="122646"/>
    <lineage>
        <taxon>Eukaryota</taxon>
        <taxon>Viridiplantae</taxon>
        <taxon>Streptophyta</taxon>
        <taxon>Embryophyta</taxon>
        <taxon>Marchantiophyta</taxon>
        <taxon>Marchantiopsida</taxon>
        <taxon>Marchantiidae</taxon>
        <taxon>Marchantiales</taxon>
        <taxon>Ricciaceae</taxon>
        <taxon>Riccia</taxon>
    </lineage>
</organism>
<dbReference type="InterPro" id="IPR004329">
    <property type="entry name" value="CcmE"/>
</dbReference>
<evidence type="ECO:0000313" key="12">
    <source>
        <dbReference type="Proteomes" id="UP001633002"/>
    </source>
</evidence>
<protein>
    <recommendedName>
        <fullName evidence="13">Cytochrome c-type biogenesis protein CcmE</fullName>
    </recommendedName>
</protein>
<comment type="subcellular location">
    <subcellularLocation>
        <location evidence="1">Membrane</location>
    </subcellularLocation>
</comment>
<keyword evidence="6 10" id="KW-1133">Transmembrane helix</keyword>
<keyword evidence="7" id="KW-0408">Iron</keyword>
<evidence type="ECO:0000256" key="10">
    <source>
        <dbReference type="SAM" id="Phobius"/>
    </source>
</evidence>
<feature type="region of interest" description="Disordered" evidence="9">
    <location>
        <begin position="303"/>
        <end position="335"/>
    </location>
</feature>
<dbReference type="HAMAP" id="MF_01959">
    <property type="entry name" value="CcmE"/>
    <property type="match status" value="1"/>
</dbReference>
<dbReference type="Pfam" id="PF03100">
    <property type="entry name" value="CcmE"/>
    <property type="match status" value="1"/>
</dbReference>
<evidence type="ECO:0000256" key="2">
    <source>
        <dbReference type="ARBA" id="ARBA00022617"/>
    </source>
</evidence>
<dbReference type="Gene3D" id="2.40.50.140">
    <property type="entry name" value="Nucleic acid-binding proteins"/>
    <property type="match status" value="1"/>
</dbReference>
<keyword evidence="8 10" id="KW-0472">Membrane</keyword>
<keyword evidence="3 10" id="KW-0812">Transmembrane</keyword>
<dbReference type="GO" id="GO:0046872">
    <property type="term" value="F:metal ion binding"/>
    <property type="evidence" value="ECO:0007669"/>
    <property type="project" value="UniProtKB-KW"/>
</dbReference>
<keyword evidence="5" id="KW-0201">Cytochrome c-type biogenesis</keyword>
<comment type="caution">
    <text evidence="11">The sequence shown here is derived from an EMBL/GenBank/DDBJ whole genome shotgun (WGS) entry which is preliminary data.</text>
</comment>
<accession>A0ABD3GJ48</accession>
<evidence type="ECO:0000256" key="3">
    <source>
        <dbReference type="ARBA" id="ARBA00022692"/>
    </source>
</evidence>
<name>A0ABD3GJ48_9MARC</name>
<keyword evidence="4" id="KW-0479">Metal-binding</keyword>
<evidence type="ECO:0000256" key="4">
    <source>
        <dbReference type="ARBA" id="ARBA00022723"/>
    </source>
</evidence>
<gene>
    <name evidence="11" type="ORF">R1sor_022174</name>
</gene>